<dbReference type="GO" id="GO:0005829">
    <property type="term" value="C:cytosol"/>
    <property type="evidence" value="ECO:0007669"/>
    <property type="project" value="TreeGrafter"/>
</dbReference>
<sequence length="157" mass="17255">MRLTTRTNLALRTLMFSAVNNTRVVRKHDAAEAVNASENHLAQVINQLAHAGFITTLRGRHGGFHLARPANQISVGAVFRTFESDMPFIECFSSENSCPLRPACRMRAHLARAVEAFYATLDPVMLSDLTDCNTALDTILSLDKVQAQLSCRALTPA</sequence>
<dbReference type="EMBL" id="JACBXS010000001">
    <property type="protein sequence ID" value="NYS23362.1"/>
    <property type="molecule type" value="Genomic_DNA"/>
</dbReference>
<evidence type="ECO:0000313" key="3">
    <source>
        <dbReference type="Proteomes" id="UP000529417"/>
    </source>
</evidence>
<gene>
    <name evidence="2" type="ORF">HUK65_00040</name>
</gene>
<keyword evidence="3" id="KW-1185">Reference proteome</keyword>
<reference evidence="2 3" key="1">
    <citation type="journal article" date="2000" name="Arch. Microbiol.">
        <title>Rhodobaca bogoriensis gen. nov. and sp. nov., an alkaliphilic purple nonsulfur bacterium from African Rift Valley soda lakes.</title>
        <authorList>
            <person name="Milford A.D."/>
            <person name="Achenbach L.A."/>
            <person name="Jung D.O."/>
            <person name="Madigan M.T."/>
        </authorList>
    </citation>
    <scope>NUCLEOTIDE SEQUENCE [LARGE SCALE GENOMIC DNA]</scope>
    <source>
        <strain evidence="2 3">2376</strain>
    </source>
</reference>
<dbReference type="InterPro" id="IPR036390">
    <property type="entry name" value="WH_DNA-bd_sf"/>
</dbReference>
<dbReference type="PROSITE" id="PS51197">
    <property type="entry name" value="HTH_RRF2_2"/>
    <property type="match status" value="1"/>
</dbReference>
<proteinExistence type="predicted"/>
<dbReference type="PANTHER" id="PTHR33221:SF4">
    <property type="entry name" value="HTH-TYPE TRANSCRIPTIONAL REPRESSOR NSRR"/>
    <property type="match status" value="1"/>
</dbReference>
<dbReference type="GO" id="GO:0003700">
    <property type="term" value="F:DNA-binding transcription factor activity"/>
    <property type="evidence" value="ECO:0007669"/>
    <property type="project" value="TreeGrafter"/>
</dbReference>
<dbReference type="Pfam" id="PF02082">
    <property type="entry name" value="Rrf2"/>
    <property type="match status" value="1"/>
</dbReference>
<dbReference type="RefSeq" id="WP_179904071.1">
    <property type="nucleotide sequence ID" value="NZ_JACBXS010000001.1"/>
</dbReference>
<dbReference type="GO" id="GO:0003677">
    <property type="term" value="F:DNA binding"/>
    <property type="evidence" value="ECO:0007669"/>
    <property type="project" value="UniProtKB-KW"/>
</dbReference>
<name>A0A7Z0KV84_9RHOB</name>
<dbReference type="InterPro" id="IPR036388">
    <property type="entry name" value="WH-like_DNA-bd_sf"/>
</dbReference>
<organism evidence="2 3">
    <name type="scientific">Rhabdonatronobacter sediminivivens</name>
    <dbReference type="NCBI Taxonomy" id="2743469"/>
    <lineage>
        <taxon>Bacteria</taxon>
        <taxon>Pseudomonadati</taxon>
        <taxon>Pseudomonadota</taxon>
        <taxon>Alphaproteobacteria</taxon>
        <taxon>Rhodobacterales</taxon>
        <taxon>Paracoccaceae</taxon>
        <taxon>Rhabdonatronobacter</taxon>
    </lineage>
</organism>
<accession>A0A7Z0KV84</accession>
<evidence type="ECO:0000256" key="1">
    <source>
        <dbReference type="ARBA" id="ARBA00023125"/>
    </source>
</evidence>
<evidence type="ECO:0000313" key="2">
    <source>
        <dbReference type="EMBL" id="NYS23362.1"/>
    </source>
</evidence>
<dbReference type="Proteomes" id="UP000529417">
    <property type="component" value="Unassembled WGS sequence"/>
</dbReference>
<keyword evidence="1" id="KW-0238">DNA-binding</keyword>
<dbReference type="NCBIfam" id="TIGR00738">
    <property type="entry name" value="rrf2_super"/>
    <property type="match status" value="1"/>
</dbReference>
<dbReference type="SUPFAM" id="SSF46785">
    <property type="entry name" value="Winged helix' DNA-binding domain"/>
    <property type="match status" value="1"/>
</dbReference>
<dbReference type="PANTHER" id="PTHR33221">
    <property type="entry name" value="WINGED HELIX-TURN-HELIX TRANSCRIPTIONAL REGULATOR, RRF2 FAMILY"/>
    <property type="match status" value="1"/>
</dbReference>
<dbReference type="Gene3D" id="1.10.10.10">
    <property type="entry name" value="Winged helix-like DNA-binding domain superfamily/Winged helix DNA-binding domain"/>
    <property type="match status" value="1"/>
</dbReference>
<protein>
    <submittedName>
        <fullName evidence="2">Rrf2 family transcriptional regulator</fullName>
    </submittedName>
</protein>
<dbReference type="InterPro" id="IPR000944">
    <property type="entry name" value="Tscrpt_reg_Rrf2"/>
</dbReference>
<dbReference type="AlphaFoldDB" id="A0A7Z0KV84"/>
<comment type="caution">
    <text evidence="2">The sequence shown here is derived from an EMBL/GenBank/DDBJ whole genome shotgun (WGS) entry which is preliminary data.</text>
</comment>